<dbReference type="Proteomes" id="UP000245622">
    <property type="component" value="Chromosome 1"/>
</dbReference>
<evidence type="ECO:0000313" key="3">
    <source>
        <dbReference type="Proteomes" id="UP000245622"/>
    </source>
</evidence>
<dbReference type="EMBL" id="LN555523">
    <property type="protein sequence ID" value="CED94001.1"/>
    <property type="molecule type" value="Genomic_DNA"/>
</dbReference>
<dbReference type="RefSeq" id="WP_180701557.1">
    <property type="nucleotide sequence ID" value="NZ_CAOWGD010000005.1"/>
</dbReference>
<evidence type="ECO:0000313" key="2">
    <source>
        <dbReference type="EMBL" id="CED94001.1"/>
    </source>
</evidence>
<keyword evidence="1" id="KW-0812">Transmembrane</keyword>
<dbReference type="KEGG" id="ril:CRIB_1392"/>
<feature type="transmembrane region" description="Helical" evidence="1">
    <location>
        <begin position="69"/>
        <end position="91"/>
    </location>
</feature>
<keyword evidence="1" id="KW-1133">Transmembrane helix</keyword>
<feature type="transmembrane region" description="Helical" evidence="1">
    <location>
        <begin position="98"/>
        <end position="123"/>
    </location>
</feature>
<accession>A0A1V1I184</accession>
<evidence type="ECO:0000256" key="1">
    <source>
        <dbReference type="SAM" id="Phobius"/>
    </source>
</evidence>
<dbReference type="InterPro" id="IPR006938">
    <property type="entry name" value="DUF624"/>
</dbReference>
<sequence>MKIIDSKIWEIGTKLYDLIVINLLWMIFSIPLVTLGPATYAGLKCIEELEYGSSHNIFILYLNNFKENFLSHMLGFNTLLGILIAFGNFAINMFYRENFILTGLCIFIMIESILAIGVIFTNYDKNPIDLILKSIIIGNKKVLNILLSLALCICVFIATVYIPVLFPITIALCMLISYKTVYKLY</sequence>
<reference evidence="2 3" key="1">
    <citation type="submission" date="2014-04" db="EMBL/GenBank/DDBJ databases">
        <authorList>
            <person name="Hornung B.V."/>
        </authorList>
    </citation>
    <scope>NUCLEOTIDE SEQUENCE [LARGE SCALE GENOMIC DNA]</scope>
    <source>
        <strain evidence="2 3">CRIB</strain>
    </source>
</reference>
<proteinExistence type="predicted"/>
<dbReference type="AlphaFoldDB" id="A0A1V1I184"/>
<keyword evidence="3" id="KW-1185">Reference proteome</keyword>
<dbReference type="GeneID" id="82205427"/>
<dbReference type="Pfam" id="PF04854">
    <property type="entry name" value="DUF624"/>
    <property type="match status" value="1"/>
</dbReference>
<feature type="transmembrane region" description="Helical" evidence="1">
    <location>
        <begin position="15"/>
        <end position="34"/>
    </location>
</feature>
<name>A0A1V1I184_9FIRM</name>
<protein>
    <submittedName>
        <fullName evidence="2">Uncharacterized protein</fullName>
    </submittedName>
</protein>
<feature type="transmembrane region" description="Helical" evidence="1">
    <location>
        <begin position="143"/>
        <end position="176"/>
    </location>
</feature>
<keyword evidence="1" id="KW-0472">Membrane</keyword>
<gene>
    <name evidence="2" type="ORF">CRIB_1392</name>
</gene>
<organism evidence="2 3">
    <name type="scientific">Romboutsia ilealis</name>
    <dbReference type="NCBI Taxonomy" id="1115758"/>
    <lineage>
        <taxon>Bacteria</taxon>
        <taxon>Bacillati</taxon>
        <taxon>Bacillota</taxon>
        <taxon>Clostridia</taxon>
        <taxon>Peptostreptococcales</taxon>
        <taxon>Peptostreptococcaceae</taxon>
        <taxon>Romboutsia</taxon>
    </lineage>
</organism>